<keyword evidence="7" id="KW-1185">Reference proteome</keyword>
<geneLocation type="plasmid" evidence="6 7">
    <name>unnamed1</name>
</geneLocation>
<dbReference type="SMART" id="SM00100">
    <property type="entry name" value="cNMP"/>
    <property type="match status" value="1"/>
</dbReference>
<organism evidence="6 7">
    <name type="scientific">Paraburkholderia pallida</name>
    <dbReference type="NCBI Taxonomy" id="2547399"/>
    <lineage>
        <taxon>Bacteria</taxon>
        <taxon>Pseudomonadati</taxon>
        <taxon>Pseudomonadota</taxon>
        <taxon>Betaproteobacteria</taxon>
        <taxon>Burkholderiales</taxon>
        <taxon>Burkholderiaceae</taxon>
        <taxon>Paraburkholderia</taxon>
    </lineage>
</organism>
<dbReference type="AlphaFoldDB" id="A0A4V1B0W9"/>
<dbReference type="OrthoDB" id="6675893at2"/>
<dbReference type="GO" id="GO:0003700">
    <property type="term" value="F:DNA-binding transcription factor activity"/>
    <property type="evidence" value="ECO:0007669"/>
    <property type="project" value="TreeGrafter"/>
</dbReference>
<dbReference type="PROSITE" id="PS51063">
    <property type="entry name" value="HTH_CRP_2"/>
    <property type="match status" value="1"/>
</dbReference>
<keyword evidence="6" id="KW-0614">Plasmid</keyword>
<dbReference type="InterPro" id="IPR000595">
    <property type="entry name" value="cNMP-bd_dom"/>
</dbReference>
<keyword evidence="3" id="KW-0804">Transcription</keyword>
<sequence length="252" mass="27857">MSSTKAETADKNTRALARGVVGRVQWIGDCRPETLDELVACGQLRKYGKGECVAQRDQAFDFMGVLIKGSLEASFTRPWGHRHLVGILRPGTLVGLVPTMDGLGHVNDLWSREPSTVLLIPRDDVRRIRDADPALARALERHLAFRCRLLFDRLIADSGLSLEARLCNLLLTLCSLHGSPRGNVVELDLKLSQTDLADWLGVSRQRINFVVKQLQAADILELRYFAITIVDYALLVERAADPLAGKAPNPVS</sequence>
<dbReference type="CDD" id="cd00038">
    <property type="entry name" value="CAP_ED"/>
    <property type="match status" value="1"/>
</dbReference>
<feature type="domain" description="Cyclic nucleotide-binding" evidence="4">
    <location>
        <begin position="26"/>
        <end position="128"/>
    </location>
</feature>
<dbReference type="PANTHER" id="PTHR24567:SF74">
    <property type="entry name" value="HTH-TYPE TRANSCRIPTIONAL REGULATOR ARCR"/>
    <property type="match status" value="1"/>
</dbReference>
<dbReference type="Pfam" id="PF13545">
    <property type="entry name" value="HTH_Crp_2"/>
    <property type="match status" value="1"/>
</dbReference>
<evidence type="ECO:0000313" key="7">
    <source>
        <dbReference type="Proteomes" id="UP000295727"/>
    </source>
</evidence>
<dbReference type="PROSITE" id="PS50042">
    <property type="entry name" value="CNMP_BINDING_3"/>
    <property type="match status" value="1"/>
</dbReference>
<dbReference type="Pfam" id="PF00027">
    <property type="entry name" value="cNMP_binding"/>
    <property type="match status" value="1"/>
</dbReference>
<dbReference type="InterPro" id="IPR050397">
    <property type="entry name" value="Env_Response_Regulators"/>
</dbReference>
<evidence type="ECO:0000259" key="5">
    <source>
        <dbReference type="PROSITE" id="PS51063"/>
    </source>
</evidence>
<dbReference type="SUPFAM" id="SSF46785">
    <property type="entry name" value="Winged helix' DNA-binding domain"/>
    <property type="match status" value="1"/>
</dbReference>
<evidence type="ECO:0000256" key="2">
    <source>
        <dbReference type="ARBA" id="ARBA00023125"/>
    </source>
</evidence>
<gene>
    <name evidence="6" type="ORF">E1956_44725</name>
</gene>
<dbReference type="EMBL" id="CP038152">
    <property type="protein sequence ID" value="QBR04233.1"/>
    <property type="molecule type" value="Genomic_DNA"/>
</dbReference>
<dbReference type="GO" id="GO:0005829">
    <property type="term" value="C:cytosol"/>
    <property type="evidence" value="ECO:0007669"/>
    <property type="project" value="TreeGrafter"/>
</dbReference>
<feature type="domain" description="HTH crp-type" evidence="5">
    <location>
        <begin position="160"/>
        <end position="233"/>
    </location>
</feature>
<reference evidence="6 7" key="1">
    <citation type="submission" date="2019-03" db="EMBL/GenBank/DDBJ databases">
        <title>Paraburkholderia sp. 7MH5, isolated from subtropical forest soil.</title>
        <authorList>
            <person name="Gao Z.-H."/>
            <person name="Qiu L.-H."/>
        </authorList>
    </citation>
    <scope>NUCLEOTIDE SEQUENCE [LARGE SCALE GENOMIC DNA]</scope>
    <source>
        <strain evidence="6 7">7MH5</strain>
        <plasmid evidence="6 7">unnamed1</plasmid>
    </source>
</reference>
<dbReference type="InterPro" id="IPR036390">
    <property type="entry name" value="WH_DNA-bd_sf"/>
</dbReference>
<dbReference type="SUPFAM" id="SSF51206">
    <property type="entry name" value="cAMP-binding domain-like"/>
    <property type="match status" value="1"/>
</dbReference>
<dbReference type="GO" id="GO:0003677">
    <property type="term" value="F:DNA binding"/>
    <property type="evidence" value="ECO:0007669"/>
    <property type="project" value="UniProtKB-KW"/>
</dbReference>
<dbReference type="KEGG" id="ppai:E1956_44725"/>
<evidence type="ECO:0000256" key="1">
    <source>
        <dbReference type="ARBA" id="ARBA00023015"/>
    </source>
</evidence>
<proteinExistence type="predicted"/>
<dbReference type="InterPro" id="IPR014710">
    <property type="entry name" value="RmlC-like_jellyroll"/>
</dbReference>
<evidence type="ECO:0000259" key="4">
    <source>
        <dbReference type="PROSITE" id="PS50042"/>
    </source>
</evidence>
<keyword evidence="2" id="KW-0238">DNA-binding</keyword>
<dbReference type="RefSeq" id="WP_134760414.1">
    <property type="nucleotide sequence ID" value="NZ_CP038152.1"/>
</dbReference>
<dbReference type="InterPro" id="IPR018490">
    <property type="entry name" value="cNMP-bd_dom_sf"/>
</dbReference>
<dbReference type="Proteomes" id="UP000295727">
    <property type="component" value="Plasmid unnamed1"/>
</dbReference>
<dbReference type="Gene3D" id="2.60.120.10">
    <property type="entry name" value="Jelly Rolls"/>
    <property type="match status" value="1"/>
</dbReference>
<protein>
    <submittedName>
        <fullName evidence="6">Crp/Fnr family transcriptional regulator</fullName>
    </submittedName>
</protein>
<dbReference type="InterPro" id="IPR012318">
    <property type="entry name" value="HTH_CRP"/>
</dbReference>
<evidence type="ECO:0000256" key="3">
    <source>
        <dbReference type="ARBA" id="ARBA00023163"/>
    </source>
</evidence>
<accession>A0A4V1B0W9</accession>
<dbReference type="PANTHER" id="PTHR24567">
    <property type="entry name" value="CRP FAMILY TRANSCRIPTIONAL REGULATORY PROTEIN"/>
    <property type="match status" value="1"/>
</dbReference>
<keyword evidence="1" id="KW-0805">Transcription regulation</keyword>
<evidence type="ECO:0000313" key="6">
    <source>
        <dbReference type="EMBL" id="QBR04233.1"/>
    </source>
</evidence>
<name>A0A4V1B0W9_9BURK</name>